<dbReference type="OrthoDB" id="9922609at2"/>
<dbReference type="KEGG" id="mdr:MDOR_08200"/>
<dbReference type="Gene3D" id="3.30.1310.10">
    <property type="entry name" value="Nucleoid-associated protein YbaB-like domain"/>
    <property type="match status" value="1"/>
</dbReference>
<evidence type="ECO:0000313" key="1">
    <source>
        <dbReference type="EMBL" id="BBZ06651.1"/>
    </source>
</evidence>
<dbReference type="STRING" id="126673.AWC01_01110"/>
<evidence type="ECO:0000313" key="4">
    <source>
        <dbReference type="Proteomes" id="UP000467201"/>
    </source>
</evidence>
<dbReference type="InterPro" id="IPR004401">
    <property type="entry name" value="YbaB/EbfC"/>
</dbReference>
<dbReference type="InterPro" id="IPR036894">
    <property type="entry name" value="YbaB-like_sf"/>
</dbReference>
<dbReference type="SUPFAM" id="SSF82607">
    <property type="entry name" value="YbaB-like"/>
    <property type="match status" value="1"/>
</dbReference>
<dbReference type="AlphaFoldDB" id="A0A1X1TM16"/>
<protein>
    <recommendedName>
        <fullName evidence="5">YbaB/EbfC DNA-binding family protein</fullName>
    </recommendedName>
</protein>
<organism evidence="2 3">
    <name type="scientific">Mycolicibacterium doricum</name>
    <dbReference type="NCBI Taxonomy" id="126673"/>
    <lineage>
        <taxon>Bacteria</taxon>
        <taxon>Bacillati</taxon>
        <taxon>Actinomycetota</taxon>
        <taxon>Actinomycetes</taxon>
        <taxon>Mycobacteriales</taxon>
        <taxon>Mycobacteriaceae</taxon>
        <taxon>Mycolicibacterium</taxon>
    </lineage>
</organism>
<dbReference type="RefSeq" id="WP_085187097.1">
    <property type="nucleotide sequence ID" value="NZ_AP022605.1"/>
</dbReference>
<dbReference type="EMBL" id="AP022605">
    <property type="protein sequence ID" value="BBZ06651.1"/>
    <property type="molecule type" value="Genomic_DNA"/>
</dbReference>
<dbReference type="Pfam" id="PF02575">
    <property type="entry name" value="YbaB_DNA_bd"/>
    <property type="match status" value="1"/>
</dbReference>
<evidence type="ECO:0008006" key="5">
    <source>
        <dbReference type="Google" id="ProtNLM"/>
    </source>
</evidence>
<dbReference type="Proteomes" id="UP000467201">
    <property type="component" value="Chromosome"/>
</dbReference>
<gene>
    <name evidence="2" type="ORF">AWC01_01110</name>
    <name evidence="1" type="ORF">MDOR_08200</name>
</gene>
<evidence type="ECO:0000313" key="3">
    <source>
        <dbReference type="Proteomes" id="UP000193564"/>
    </source>
</evidence>
<reference evidence="2 3" key="1">
    <citation type="submission" date="2016-01" db="EMBL/GenBank/DDBJ databases">
        <title>The new phylogeny of the genus Mycobacterium.</title>
        <authorList>
            <person name="Tarcisio F."/>
            <person name="Conor M."/>
            <person name="Antonella G."/>
            <person name="Elisabetta G."/>
            <person name="Giulia F.S."/>
            <person name="Sara T."/>
            <person name="Anna F."/>
            <person name="Clotilde B."/>
            <person name="Roberto B."/>
            <person name="Veronica D.S."/>
            <person name="Fabio R."/>
            <person name="Monica P."/>
            <person name="Olivier J."/>
            <person name="Enrico T."/>
            <person name="Nicola S."/>
        </authorList>
    </citation>
    <scope>NUCLEOTIDE SEQUENCE [LARGE SCALE GENOMIC DNA]</scope>
    <source>
        <strain evidence="2 3">DSM 44339</strain>
    </source>
</reference>
<dbReference type="Proteomes" id="UP000193564">
    <property type="component" value="Unassembled WGS sequence"/>
</dbReference>
<reference evidence="1" key="3">
    <citation type="submission" date="2020-02" db="EMBL/GenBank/DDBJ databases">
        <authorList>
            <person name="Matsumoto Y."/>
            <person name="Motooka D."/>
            <person name="Nakamura S."/>
        </authorList>
    </citation>
    <scope>NUCLEOTIDE SEQUENCE</scope>
    <source>
        <strain evidence="1">JCM 12405</strain>
    </source>
</reference>
<name>A0A1X1TM16_9MYCO</name>
<evidence type="ECO:0000313" key="2">
    <source>
        <dbReference type="EMBL" id="ORV45635.1"/>
    </source>
</evidence>
<keyword evidence="3" id="KW-1185">Reference proteome</keyword>
<dbReference type="GO" id="GO:0003677">
    <property type="term" value="F:DNA binding"/>
    <property type="evidence" value="ECO:0007669"/>
    <property type="project" value="InterPro"/>
</dbReference>
<dbReference type="EMBL" id="LQOS01000005">
    <property type="protein sequence ID" value="ORV45635.1"/>
    <property type="molecule type" value="Genomic_DNA"/>
</dbReference>
<proteinExistence type="predicted"/>
<accession>A0A1X1TM16</accession>
<reference evidence="1 4" key="2">
    <citation type="journal article" date="2019" name="Emerg. Microbes Infect.">
        <title>Comprehensive subspecies identification of 175 nontuberculous mycobacteria species based on 7547 genomic profiles.</title>
        <authorList>
            <person name="Matsumoto Y."/>
            <person name="Kinjo T."/>
            <person name="Motooka D."/>
            <person name="Nabeya D."/>
            <person name="Jung N."/>
            <person name="Uechi K."/>
            <person name="Horii T."/>
            <person name="Iida T."/>
            <person name="Fujita J."/>
            <person name="Nakamura S."/>
        </authorList>
    </citation>
    <scope>NUCLEOTIDE SEQUENCE [LARGE SCALE GENOMIC DNA]</scope>
    <source>
        <strain evidence="1 4">JCM 12405</strain>
    </source>
</reference>
<sequence length="116" mass="12089">MRDRGFRVSGDRPPDVSADTAVEVALHRARRRLAVLDEALEALAASGGRARSADGVVEVAVDGHGRLVSVAFAEAVIRMPAARIAALVVETTQAAARKASAHRQAVLGDVVADLGR</sequence>